<dbReference type="InterPro" id="IPR027417">
    <property type="entry name" value="P-loop_NTPase"/>
</dbReference>
<comment type="subcellular location">
    <subcellularLocation>
        <location evidence="5">Cytoplasm</location>
    </subcellularLocation>
</comment>
<dbReference type="EC" id="2.7.1.24" evidence="5 6"/>
<accession>A0A250FY46</accession>
<comment type="similarity">
    <text evidence="1 5">Belongs to the CoaE family.</text>
</comment>
<evidence type="ECO:0000256" key="4">
    <source>
        <dbReference type="ARBA" id="ARBA00022993"/>
    </source>
</evidence>
<comment type="pathway">
    <text evidence="5">Cofactor biosynthesis; coenzyme A biosynthesis; CoA from (R)-pantothenate: step 5/5.</text>
</comment>
<keyword evidence="3 5" id="KW-0067">ATP-binding</keyword>
<dbReference type="GO" id="GO:0004140">
    <property type="term" value="F:dephospho-CoA kinase activity"/>
    <property type="evidence" value="ECO:0007669"/>
    <property type="project" value="UniProtKB-UniRule"/>
</dbReference>
<keyword evidence="5" id="KW-0808">Transferase</keyword>
<dbReference type="NCBIfam" id="TIGR00152">
    <property type="entry name" value="dephospho-CoA kinase"/>
    <property type="match status" value="1"/>
</dbReference>
<evidence type="ECO:0000256" key="2">
    <source>
        <dbReference type="ARBA" id="ARBA00022741"/>
    </source>
</evidence>
<evidence type="ECO:0000313" key="7">
    <source>
        <dbReference type="EMBL" id="ATA90089.1"/>
    </source>
</evidence>
<dbReference type="PANTHER" id="PTHR10695">
    <property type="entry name" value="DEPHOSPHO-COA KINASE-RELATED"/>
    <property type="match status" value="1"/>
</dbReference>
<dbReference type="PROSITE" id="PS51219">
    <property type="entry name" value="DPCK"/>
    <property type="match status" value="1"/>
</dbReference>
<dbReference type="RefSeq" id="WP_095896637.1">
    <property type="nucleotide sequence ID" value="NZ_CP022387.1"/>
</dbReference>
<dbReference type="Proteomes" id="UP000217348">
    <property type="component" value="Chromosome"/>
</dbReference>
<protein>
    <recommendedName>
        <fullName evidence="5 6">Dephospho-CoA kinase</fullName>
        <ecNumber evidence="5 6">2.7.1.24</ecNumber>
    </recommendedName>
    <alternativeName>
        <fullName evidence="5">Dephosphocoenzyme A kinase</fullName>
    </alternativeName>
</protein>
<keyword evidence="2 5" id="KW-0547">Nucleotide-binding</keyword>
<evidence type="ECO:0000256" key="6">
    <source>
        <dbReference type="NCBIfam" id="TIGR00152"/>
    </source>
</evidence>
<dbReference type="UniPathway" id="UPA00241">
    <property type="reaction ID" value="UER00356"/>
</dbReference>
<evidence type="ECO:0000256" key="3">
    <source>
        <dbReference type="ARBA" id="ARBA00022840"/>
    </source>
</evidence>
<dbReference type="Pfam" id="PF01121">
    <property type="entry name" value="CoaE"/>
    <property type="match status" value="1"/>
</dbReference>
<keyword evidence="5" id="KW-0963">Cytoplasm</keyword>
<comment type="catalytic activity">
    <reaction evidence="5">
        <text>3'-dephospho-CoA + ATP = ADP + CoA + H(+)</text>
        <dbReference type="Rhea" id="RHEA:18245"/>
        <dbReference type="ChEBI" id="CHEBI:15378"/>
        <dbReference type="ChEBI" id="CHEBI:30616"/>
        <dbReference type="ChEBI" id="CHEBI:57287"/>
        <dbReference type="ChEBI" id="CHEBI:57328"/>
        <dbReference type="ChEBI" id="CHEBI:456216"/>
        <dbReference type="EC" id="2.7.1.24"/>
    </reaction>
</comment>
<gene>
    <name evidence="5" type="primary">coaE</name>
    <name evidence="7" type="ORF">CGC58_10375</name>
</gene>
<dbReference type="Gene3D" id="3.40.50.300">
    <property type="entry name" value="P-loop containing nucleotide triphosphate hydrolases"/>
    <property type="match status" value="1"/>
</dbReference>
<organism evidence="7 8">
    <name type="scientific">Capnocytophaga stomatis</name>
    <dbReference type="NCBI Taxonomy" id="1848904"/>
    <lineage>
        <taxon>Bacteria</taxon>
        <taxon>Pseudomonadati</taxon>
        <taxon>Bacteroidota</taxon>
        <taxon>Flavobacteriia</taxon>
        <taxon>Flavobacteriales</taxon>
        <taxon>Flavobacteriaceae</taxon>
        <taxon>Capnocytophaga</taxon>
    </lineage>
</organism>
<dbReference type="InterPro" id="IPR001977">
    <property type="entry name" value="Depp_CoAkinase"/>
</dbReference>
<keyword evidence="5 7" id="KW-0418">Kinase</keyword>
<dbReference type="GO" id="GO:0005737">
    <property type="term" value="C:cytoplasm"/>
    <property type="evidence" value="ECO:0007669"/>
    <property type="project" value="UniProtKB-SubCell"/>
</dbReference>
<dbReference type="HAMAP" id="MF_00376">
    <property type="entry name" value="Dephospho_CoA_kinase"/>
    <property type="match status" value="1"/>
</dbReference>
<reference evidence="8" key="1">
    <citation type="submission" date="2017-06" db="EMBL/GenBank/DDBJ databases">
        <title>Capnocytophaga spp. assemblies.</title>
        <authorList>
            <person name="Gulvik C.A."/>
        </authorList>
    </citation>
    <scope>NUCLEOTIDE SEQUENCE [LARGE SCALE GENOMIC DNA]</scope>
    <source>
        <strain evidence="8">H2177</strain>
    </source>
</reference>
<evidence type="ECO:0000313" key="8">
    <source>
        <dbReference type="Proteomes" id="UP000217348"/>
    </source>
</evidence>
<dbReference type="PANTHER" id="PTHR10695:SF46">
    <property type="entry name" value="BIFUNCTIONAL COENZYME A SYNTHASE-RELATED"/>
    <property type="match status" value="1"/>
</dbReference>
<dbReference type="OrthoDB" id="9812943at2"/>
<evidence type="ECO:0000256" key="5">
    <source>
        <dbReference type="HAMAP-Rule" id="MF_00376"/>
    </source>
</evidence>
<dbReference type="KEGG" id="csto:CGC58_10375"/>
<name>A0A250FY46_9FLAO</name>
<keyword evidence="4 5" id="KW-0173">Coenzyme A biosynthesis</keyword>
<proteinExistence type="inferred from homology"/>
<feature type="binding site" evidence="5">
    <location>
        <begin position="11"/>
        <end position="16"/>
    </location>
    <ligand>
        <name>ATP</name>
        <dbReference type="ChEBI" id="CHEBI:30616"/>
    </ligand>
</feature>
<dbReference type="GO" id="GO:0015937">
    <property type="term" value="P:coenzyme A biosynthetic process"/>
    <property type="evidence" value="ECO:0007669"/>
    <property type="project" value="UniProtKB-UniRule"/>
</dbReference>
<comment type="function">
    <text evidence="5">Catalyzes the phosphorylation of the 3'-hydroxyl group of dephosphocoenzyme A to form coenzyme A.</text>
</comment>
<dbReference type="SUPFAM" id="SSF52540">
    <property type="entry name" value="P-loop containing nucleoside triphosphate hydrolases"/>
    <property type="match status" value="1"/>
</dbReference>
<dbReference type="EMBL" id="CP022387">
    <property type="protein sequence ID" value="ATA90089.1"/>
    <property type="molecule type" value="Genomic_DNA"/>
</dbReference>
<dbReference type="GO" id="GO:0005524">
    <property type="term" value="F:ATP binding"/>
    <property type="evidence" value="ECO:0007669"/>
    <property type="project" value="UniProtKB-UniRule"/>
</dbReference>
<evidence type="ECO:0000256" key="1">
    <source>
        <dbReference type="ARBA" id="ARBA00009018"/>
    </source>
</evidence>
<dbReference type="CDD" id="cd02022">
    <property type="entry name" value="DPCK"/>
    <property type="match status" value="1"/>
</dbReference>
<dbReference type="AlphaFoldDB" id="A0A250FY46"/>
<sequence>MMVVGLTGGIGSGKTTIAKMFEELGISVYISDTEAQKLIETDENIKRKIKSSFGELAYVDGKYNRKYIAEIVFRDRDKLRIINEIVHPEVAKHFSDWKTNQNSPYVIKESAILFESGAYHDCDYIITVTADEQERIRRVVERDGVTENSVRERIKNQWNDEKKMNLSDEVINNINIESSSLKVREIHSKLIKKIEKTII</sequence>